<evidence type="ECO:0000256" key="3">
    <source>
        <dbReference type="SAM" id="Phobius"/>
    </source>
</evidence>
<dbReference type="Proteomes" id="UP001141806">
    <property type="component" value="Unassembled WGS sequence"/>
</dbReference>
<keyword evidence="3" id="KW-1133">Transmembrane helix</keyword>
<dbReference type="OrthoDB" id="264603at2759"/>
<keyword evidence="3" id="KW-0472">Membrane</keyword>
<keyword evidence="2" id="KW-0175">Coiled coil</keyword>
<dbReference type="PIRSF" id="PIRSF019693">
    <property type="entry name" value="VAMP-associated"/>
    <property type="match status" value="1"/>
</dbReference>
<organism evidence="5 6">
    <name type="scientific">Protea cynaroides</name>
    <dbReference type="NCBI Taxonomy" id="273540"/>
    <lineage>
        <taxon>Eukaryota</taxon>
        <taxon>Viridiplantae</taxon>
        <taxon>Streptophyta</taxon>
        <taxon>Embryophyta</taxon>
        <taxon>Tracheophyta</taxon>
        <taxon>Spermatophyta</taxon>
        <taxon>Magnoliopsida</taxon>
        <taxon>Proteales</taxon>
        <taxon>Proteaceae</taxon>
        <taxon>Protea</taxon>
    </lineage>
</organism>
<gene>
    <name evidence="5" type="ORF">NE237_013871</name>
</gene>
<evidence type="ECO:0000313" key="5">
    <source>
        <dbReference type="EMBL" id="KAJ4957088.1"/>
    </source>
</evidence>
<feature type="domain" description="MSP" evidence="4">
    <location>
        <begin position="5"/>
        <end position="125"/>
    </location>
</feature>
<dbReference type="PROSITE" id="PS50202">
    <property type="entry name" value="MSP"/>
    <property type="match status" value="1"/>
</dbReference>
<dbReference type="GO" id="GO:0061817">
    <property type="term" value="P:endoplasmic reticulum-plasma membrane tethering"/>
    <property type="evidence" value="ECO:0007669"/>
    <property type="project" value="TreeGrafter"/>
</dbReference>
<comment type="caution">
    <text evidence="5">The sequence shown here is derived from an EMBL/GenBank/DDBJ whole genome shotgun (WGS) entry which is preliminary data.</text>
</comment>
<protein>
    <recommendedName>
        <fullName evidence="4">MSP domain-containing protein</fullName>
    </recommendedName>
</protein>
<sequence length="295" mass="33172">MNNELLDIQPRDLKFTCEPKRRSSCLVQLVNNSSQYVAFKVKTTSPKKYCVQPNVGIVRPNSTCNFTVTMQAQREVPPDMQCKDKFLIQSTAVPFGTTEKDITPSMFTKDGFKYIEENKLKVVLVSPPHSPVLQPINGTLKLDPAHEASISRDQVINGVENYPPPQTVSNSVEELKPGKDIDLKPAKSVEELKLAKEIEELKLAKEIKEQNLAKATEELNSKLNEWKAKLREADTSIAKLTVERYAFSQERETLRQELAVLRKNGGVRRVTVGFPFLFVCMVGLIGIVIGYILHS</sequence>
<dbReference type="GO" id="GO:0005789">
    <property type="term" value="C:endoplasmic reticulum membrane"/>
    <property type="evidence" value="ECO:0007669"/>
    <property type="project" value="InterPro"/>
</dbReference>
<dbReference type="FunFam" id="2.60.40.10:FF:000813">
    <property type="entry name" value="Vesicle-associated protein 1-1"/>
    <property type="match status" value="1"/>
</dbReference>
<dbReference type="AlphaFoldDB" id="A0A9Q0H061"/>
<dbReference type="Gene3D" id="2.60.40.10">
    <property type="entry name" value="Immunoglobulins"/>
    <property type="match status" value="1"/>
</dbReference>
<name>A0A9Q0H061_9MAGN</name>
<evidence type="ECO:0000313" key="6">
    <source>
        <dbReference type="Proteomes" id="UP001141806"/>
    </source>
</evidence>
<dbReference type="Pfam" id="PF00635">
    <property type="entry name" value="Motile_Sperm"/>
    <property type="match status" value="1"/>
</dbReference>
<dbReference type="InterPro" id="IPR013783">
    <property type="entry name" value="Ig-like_fold"/>
</dbReference>
<dbReference type="InterPro" id="IPR000535">
    <property type="entry name" value="MSP_dom"/>
</dbReference>
<evidence type="ECO:0000256" key="2">
    <source>
        <dbReference type="SAM" id="Coils"/>
    </source>
</evidence>
<proteinExistence type="inferred from homology"/>
<dbReference type="InterPro" id="IPR008962">
    <property type="entry name" value="PapD-like_sf"/>
</dbReference>
<accession>A0A9Q0H061</accession>
<evidence type="ECO:0000256" key="1">
    <source>
        <dbReference type="ARBA" id="ARBA00008932"/>
    </source>
</evidence>
<evidence type="ECO:0000259" key="4">
    <source>
        <dbReference type="PROSITE" id="PS50202"/>
    </source>
</evidence>
<keyword evidence="3" id="KW-0812">Transmembrane</keyword>
<dbReference type="SUPFAM" id="SSF49354">
    <property type="entry name" value="PapD-like"/>
    <property type="match status" value="1"/>
</dbReference>
<dbReference type="PANTHER" id="PTHR10809">
    <property type="entry name" value="VESICLE-ASSOCIATED MEMBRANE PROTEIN-ASSOCIATED PROTEIN"/>
    <property type="match status" value="1"/>
</dbReference>
<dbReference type="InterPro" id="IPR016763">
    <property type="entry name" value="VAP"/>
</dbReference>
<dbReference type="GO" id="GO:0090158">
    <property type="term" value="P:endoplasmic reticulum membrane organization"/>
    <property type="evidence" value="ECO:0007669"/>
    <property type="project" value="TreeGrafter"/>
</dbReference>
<reference evidence="5" key="1">
    <citation type="journal article" date="2023" name="Plant J.">
        <title>The genome of the king protea, Protea cynaroides.</title>
        <authorList>
            <person name="Chang J."/>
            <person name="Duong T.A."/>
            <person name="Schoeman C."/>
            <person name="Ma X."/>
            <person name="Roodt D."/>
            <person name="Barker N."/>
            <person name="Li Z."/>
            <person name="Van de Peer Y."/>
            <person name="Mizrachi E."/>
        </authorList>
    </citation>
    <scope>NUCLEOTIDE SEQUENCE</scope>
    <source>
        <tissue evidence="5">Young leaves</tissue>
    </source>
</reference>
<feature type="transmembrane region" description="Helical" evidence="3">
    <location>
        <begin position="272"/>
        <end position="293"/>
    </location>
</feature>
<comment type="similarity">
    <text evidence="1">Belongs to the VAMP-associated protein (VAP) (TC 9.B.17) family.</text>
</comment>
<dbReference type="EMBL" id="JAMYWD010000011">
    <property type="protein sequence ID" value="KAJ4957088.1"/>
    <property type="molecule type" value="Genomic_DNA"/>
</dbReference>
<keyword evidence="6" id="KW-1185">Reference proteome</keyword>
<feature type="coiled-coil region" evidence="2">
    <location>
        <begin position="189"/>
        <end position="243"/>
    </location>
</feature>
<dbReference type="PANTHER" id="PTHR10809:SF148">
    <property type="entry name" value="OS01G0936800 PROTEIN"/>
    <property type="match status" value="1"/>
</dbReference>
<dbReference type="GO" id="GO:0005886">
    <property type="term" value="C:plasma membrane"/>
    <property type="evidence" value="ECO:0007669"/>
    <property type="project" value="TreeGrafter"/>
</dbReference>